<dbReference type="PANTHER" id="PTHR28003:SF1">
    <property type="entry name" value="NUCLEOPORIN POM34"/>
    <property type="match status" value="1"/>
</dbReference>
<dbReference type="GO" id="GO:0005640">
    <property type="term" value="C:nuclear outer membrane"/>
    <property type="evidence" value="ECO:0007669"/>
    <property type="project" value="TreeGrafter"/>
</dbReference>
<dbReference type="Proteomes" id="UP000298493">
    <property type="component" value="Unassembled WGS sequence"/>
</dbReference>
<dbReference type="GO" id="GO:0030474">
    <property type="term" value="P:spindle pole body duplication"/>
    <property type="evidence" value="ECO:0007669"/>
    <property type="project" value="TreeGrafter"/>
</dbReference>
<protein>
    <recommendedName>
        <fullName evidence="5">Nuclear pore complex component</fullName>
    </recommendedName>
</protein>
<keyword evidence="2" id="KW-1133">Transmembrane helix</keyword>
<comment type="caution">
    <text evidence="3">The sequence shown here is derived from an EMBL/GenBank/DDBJ whole genome shotgun (WGS) entry which is preliminary data.</text>
</comment>
<feature type="compositionally biased region" description="Low complexity" evidence="1">
    <location>
        <begin position="1"/>
        <end position="17"/>
    </location>
</feature>
<feature type="transmembrane region" description="Helical" evidence="2">
    <location>
        <begin position="53"/>
        <end position="70"/>
    </location>
</feature>
<keyword evidence="2" id="KW-0472">Membrane</keyword>
<accession>A0A4Z1P2Z7</accession>
<organism evidence="3 4">
    <name type="scientific">Venturia nashicola</name>
    <dbReference type="NCBI Taxonomy" id="86259"/>
    <lineage>
        <taxon>Eukaryota</taxon>
        <taxon>Fungi</taxon>
        <taxon>Dikarya</taxon>
        <taxon>Ascomycota</taxon>
        <taxon>Pezizomycotina</taxon>
        <taxon>Dothideomycetes</taxon>
        <taxon>Pleosporomycetidae</taxon>
        <taxon>Venturiales</taxon>
        <taxon>Venturiaceae</taxon>
        <taxon>Venturia</taxon>
    </lineage>
</organism>
<keyword evidence="4" id="KW-1185">Reference proteome</keyword>
<feature type="region of interest" description="Disordered" evidence="1">
    <location>
        <begin position="1"/>
        <end position="29"/>
    </location>
</feature>
<gene>
    <name evidence="3" type="ORF">E6O75_ATG02211</name>
</gene>
<evidence type="ECO:0008006" key="5">
    <source>
        <dbReference type="Google" id="ProtNLM"/>
    </source>
</evidence>
<dbReference type="PANTHER" id="PTHR28003">
    <property type="entry name" value="NUCLEOPORIN POM34"/>
    <property type="match status" value="1"/>
</dbReference>
<evidence type="ECO:0000256" key="1">
    <source>
        <dbReference type="SAM" id="MobiDB-lite"/>
    </source>
</evidence>
<reference evidence="3 4" key="1">
    <citation type="submission" date="2019-04" db="EMBL/GenBank/DDBJ databases">
        <title>High contiguity whole genome sequence and gene annotation resource for two Venturia nashicola isolates.</title>
        <authorList>
            <person name="Prokchorchik M."/>
            <person name="Won K."/>
            <person name="Lee Y."/>
            <person name="Choi E.D."/>
            <person name="Segonzac C."/>
            <person name="Sohn K.H."/>
        </authorList>
    </citation>
    <scope>NUCLEOTIDE SEQUENCE [LARGE SCALE GENOMIC DNA]</scope>
    <source>
        <strain evidence="3 4">PRI2</strain>
    </source>
</reference>
<dbReference type="GO" id="GO:0070762">
    <property type="term" value="C:nuclear pore transmembrane ring"/>
    <property type="evidence" value="ECO:0007669"/>
    <property type="project" value="TreeGrafter"/>
</dbReference>
<feature type="compositionally biased region" description="Polar residues" evidence="1">
    <location>
        <begin position="154"/>
        <end position="163"/>
    </location>
</feature>
<sequence>MATITASPSTPSQSTAPPSAPTPPTGKWKHPRLEEVLQRKQAASFDAKKLRQVFFSILLLIATVVVQWVLPKSLVYRAHLNIYRILPFTLWPVRGYLLLKLAVALTPLWTRGDDMADIPLTPSQRQLLGLGPSSAPPTPGSGSYITPPRFARSTPRSVSSTQAGVYGSSPFDRSGTGSPVSGSPLAGRGSASPYSMSGFGSPISGSLLVRKAVEGRRSSFGGSGLRESMSRSDLIGFDESTSSVPGSPPPSLAAAGSRTSGVHLNSKWLYQRGQGTPSGRPSFI</sequence>
<dbReference type="AlphaFoldDB" id="A0A4Z1P2Z7"/>
<dbReference type="InterPro" id="IPR012578">
    <property type="entry name" value="Nucl_pore_cmplx"/>
</dbReference>
<feature type="region of interest" description="Disordered" evidence="1">
    <location>
        <begin position="126"/>
        <end position="196"/>
    </location>
</feature>
<dbReference type="STRING" id="86259.A0A4Z1P2Z7"/>
<feature type="region of interest" description="Disordered" evidence="1">
    <location>
        <begin position="236"/>
        <end position="259"/>
    </location>
</feature>
<dbReference type="GO" id="GO:0006606">
    <property type="term" value="P:protein import into nucleus"/>
    <property type="evidence" value="ECO:0007669"/>
    <property type="project" value="TreeGrafter"/>
</dbReference>
<keyword evidence="2" id="KW-0812">Transmembrane</keyword>
<dbReference type="OrthoDB" id="429932at2759"/>
<proteinExistence type="predicted"/>
<evidence type="ECO:0000313" key="3">
    <source>
        <dbReference type="EMBL" id="TID23037.1"/>
    </source>
</evidence>
<dbReference type="Pfam" id="PF08058">
    <property type="entry name" value="NPCC"/>
    <property type="match status" value="1"/>
</dbReference>
<name>A0A4Z1P2Z7_9PEZI</name>
<evidence type="ECO:0000256" key="2">
    <source>
        <dbReference type="SAM" id="Phobius"/>
    </source>
</evidence>
<evidence type="ECO:0000313" key="4">
    <source>
        <dbReference type="Proteomes" id="UP000298493"/>
    </source>
</evidence>
<dbReference type="EMBL" id="SNSC02000007">
    <property type="protein sequence ID" value="TID23037.1"/>
    <property type="molecule type" value="Genomic_DNA"/>
</dbReference>